<dbReference type="AlphaFoldDB" id="A0A437JPV4"/>
<gene>
    <name evidence="6" type="ORF">ENE75_20925</name>
</gene>
<dbReference type="PROSITE" id="PS50931">
    <property type="entry name" value="HTH_LYSR"/>
    <property type="match status" value="1"/>
</dbReference>
<dbReference type="Pfam" id="PF00126">
    <property type="entry name" value="HTH_1"/>
    <property type="match status" value="1"/>
</dbReference>
<dbReference type="InterPro" id="IPR005119">
    <property type="entry name" value="LysR_subst-bd"/>
</dbReference>
<accession>A0A437JPV4</accession>
<dbReference type="Gene3D" id="1.10.10.10">
    <property type="entry name" value="Winged helix-like DNA-binding domain superfamily/Winged helix DNA-binding domain"/>
    <property type="match status" value="1"/>
</dbReference>
<comment type="caution">
    <text evidence="6">The sequence shown here is derived from an EMBL/GenBank/DDBJ whole genome shotgun (WGS) entry which is preliminary data.</text>
</comment>
<dbReference type="GO" id="GO:0000976">
    <property type="term" value="F:transcription cis-regulatory region binding"/>
    <property type="evidence" value="ECO:0007669"/>
    <property type="project" value="TreeGrafter"/>
</dbReference>
<feature type="domain" description="HTH lysR-type" evidence="5">
    <location>
        <begin position="8"/>
        <end position="65"/>
    </location>
</feature>
<keyword evidence="7" id="KW-1185">Reference proteome</keyword>
<dbReference type="OrthoDB" id="5293066at2"/>
<protein>
    <submittedName>
        <fullName evidence="6">LysR family transcriptional regulator</fullName>
    </submittedName>
</protein>
<proteinExistence type="inferred from homology"/>
<dbReference type="InterPro" id="IPR036388">
    <property type="entry name" value="WH-like_DNA-bd_sf"/>
</dbReference>
<dbReference type="SUPFAM" id="SSF46785">
    <property type="entry name" value="Winged helix' DNA-binding domain"/>
    <property type="match status" value="1"/>
</dbReference>
<dbReference type="Proteomes" id="UP000288178">
    <property type="component" value="Unassembled WGS sequence"/>
</dbReference>
<dbReference type="InterPro" id="IPR036390">
    <property type="entry name" value="WH_DNA-bd_sf"/>
</dbReference>
<dbReference type="RefSeq" id="WP_128200339.1">
    <property type="nucleotide sequence ID" value="NZ_SACT01000009.1"/>
</dbReference>
<dbReference type="PANTHER" id="PTHR30126">
    <property type="entry name" value="HTH-TYPE TRANSCRIPTIONAL REGULATOR"/>
    <property type="match status" value="1"/>
</dbReference>
<evidence type="ECO:0000313" key="7">
    <source>
        <dbReference type="Proteomes" id="UP000288178"/>
    </source>
</evidence>
<sequence length="326" mass="35012">MPHRRNALTPEALAMVDAIARTGSFAAAAREMGKVPSALTYSVRQLEDALDVLLFDRSSRQAQLTPAGTELLVEGRRLLQEMDAVANRVRRVAGGWETELSISLDDIVSPTTMFELIETFSGLCTGDGEAGSGGGTRLRLRNDVLAGTWEALVHGQADLAIGVAGDFANPGGIQLEPLGHVDFVFCVAPHHPLAGAPDPLTPDCLLQHRAVAVADTAQRLTPVTVNLLPGQDVLTVPSLRLKLEALLRGLGCGYLPEPLVRPHLDAGHLVAKRGPRGDRPVALHYAWRGDRSGLGLGRALRWWLDQLAKPKTREALLHRQAGRLPG</sequence>
<organism evidence="6 7">
    <name type="scientific">Rubrivivax albus</name>
    <dbReference type="NCBI Taxonomy" id="2499835"/>
    <lineage>
        <taxon>Bacteria</taxon>
        <taxon>Pseudomonadati</taxon>
        <taxon>Pseudomonadota</taxon>
        <taxon>Betaproteobacteria</taxon>
        <taxon>Burkholderiales</taxon>
        <taxon>Sphaerotilaceae</taxon>
        <taxon>Rubrivivax</taxon>
    </lineage>
</organism>
<dbReference type="GO" id="GO:0003700">
    <property type="term" value="F:DNA-binding transcription factor activity"/>
    <property type="evidence" value="ECO:0007669"/>
    <property type="project" value="InterPro"/>
</dbReference>
<dbReference type="PANTHER" id="PTHR30126:SF4">
    <property type="entry name" value="LYSR FAMILY TRANSCRIPTIONAL REGULATOR"/>
    <property type="match status" value="1"/>
</dbReference>
<dbReference type="EMBL" id="SACT01000009">
    <property type="protein sequence ID" value="RVT48830.1"/>
    <property type="molecule type" value="Genomic_DNA"/>
</dbReference>
<dbReference type="Gene3D" id="3.40.190.290">
    <property type="match status" value="1"/>
</dbReference>
<keyword evidence="2" id="KW-0805">Transcription regulation</keyword>
<name>A0A437JPV4_9BURK</name>
<dbReference type="InterPro" id="IPR000847">
    <property type="entry name" value="LysR_HTH_N"/>
</dbReference>
<evidence type="ECO:0000256" key="2">
    <source>
        <dbReference type="ARBA" id="ARBA00023015"/>
    </source>
</evidence>
<dbReference type="Pfam" id="PF03466">
    <property type="entry name" value="LysR_substrate"/>
    <property type="match status" value="1"/>
</dbReference>
<comment type="similarity">
    <text evidence="1">Belongs to the LysR transcriptional regulatory family.</text>
</comment>
<evidence type="ECO:0000256" key="3">
    <source>
        <dbReference type="ARBA" id="ARBA00023125"/>
    </source>
</evidence>
<evidence type="ECO:0000256" key="1">
    <source>
        <dbReference type="ARBA" id="ARBA00009437"/>
    </source>
</evidence>
<keyword evidence="4" id="KW-0804">Transcription</keyword>
<evidence type="ECO:0000313" key="6">
    <source>
        <dbReference type="EMBL" id="RVT48830.1"/>
    </source>
</evidence>
<evidence type="ECO:0000256" key="4">
    <source>
        <dbReference type="ARBA" id="ARBA00023163"/>
    </source>
</evidence>
<evidence type="ECO:0000259" key="5">
    <source>
        <dbReference type="PROSITE" id="PS50931"/>
    </source>
</evidence>
<reference evidence="6 7" key="1">
    <citation type="submission" date="2019-01" db="EMBL/GenBank/DDBJ databases">
        <authorList>
            <person name="Chen W.-M."/>
        </authorList>
    </citation>
    <scope>NUCLEOTIDE SEQUENCE [LARGE SCALE GENOMIC DNA]</scope>
    <source>
        <strain evidence="6 7">ICH-3</strain>
    </source>
</reference>
<keyword evidence="3" id="KW-0238">DNA-binding</keyword>
<dbReference type="SUPFAM" id="SSF53850">
    <property type="entry name" value="Periplasmic binding protein-like II"/>
    <property type="match status" value="1"/>
</dbReference>